<feature type="domain" description="Polymerase beta nucleotidyltransferase" evidence="1">
    <location>
        <begin position="30"/>
        <end position="115"/>
    </location>
</feature>
<dbReference type="Pfam" id="PF18765">
    <property type="entry name" value="Polbeta"/>
    <property type="match status" value="1"/>
</dbReference>
<name>A0A7C4NRA8_9BACT</name>
<protein>
    <submittedName>
        <fullName evidence="2">Nucleotidyltransferase domain-containing protein</fullName>
    </submittedName>
</protein>
<dbReference type="InterPro" id="IPR043519">
    <property type="entry name" value="NT_sf"/>
</dbReference>
<dbReference type="GO" id="GO:0016740">
    <property type="term" value="F:transferase activity"/>
    <property type="evidence" value="ECO:0007669"/>
    <property type="project" value="UniProtKB-KW"/>
</dbReference>
<gene>
    <name evidence="2" type="ORF">ENT66_06315</name>
</gene>
<dbReference type="InterPro" id="IPR041633">
    <property type="entry name" value="Polbeta"/>
</dbReference>
<evidence type="ECO:0000313" key="2">
    <source>
        <dbReference type="EMBL" id="HGQ85918.1"/>
    </source>
</evidence>
<dbReference type="Gene3D" id="3.30.460.10">
    <property type="entry name" value="Beta Polymerase, domain 2"/>
    <property type="match status" value="1"/>
</dbReference>
<dbReference type="PANTHER" id="PTHR43449:SF1">
    <property type="entry name" value="POLYMERASE BETA NUCLEOTIDYLTRANSFERASE DOMAIN-CONTAINING PROTEIN"/>
    <property type="match status" value="1"/>
</dbReference>
<accession>A0A7C4NRA8</accession>
<evidence type="ECO:0000259" key="1">
    <source>
        <dbReference type="Pfam" id="PF18765"/>
    </source>
</evidence>
<sequence length="117" mass="13836">MPIKTGLAEIRKRKLINELNRLIPEIIKLDVEKIILFGSLVTEDIHKTSDIDLIIVKKTDKKFLDRLDEFYSRLNPKVAIDIFVYTPEEFEEMKENNSFIKRALKEGVIIYEKKQKE</sequence>
<dbReference type="EMBL" id="DSZN01000102">
    <property type="protein sequence ID" value="HGQ85918.1"/>
    <property type="molecule type" value="Genomic_DNA"/>
</dbReference>
<proteinExistence type="predicted"/>
<dbReference type="PANTHER" id="PTHR43449">
    <property type="entry name" value="NUCLEOTIDYLTRANSFERASE"/>
    <property type="match status" value="1"/>
</dbReference>
<reference evidence="2" key="1">
    <citation type="journal article" date="2020" name="mSystems">
        <title>Genome- and Community-Level Interaction Insights into Carbon Utilization and Element Cycling Functions of Hydrothermarchaeota in Hydrothermal Sediment.</title>
        <authorList>
            <person name="Zhou Z."/>
            <person name="Liu Y."/>
            <person name="Xu W."/>
            <person name="Pan J."/>
            <person name="Luo Z.H."/>
            <person name="Li M."/>
        </authorList>
    </citation>
    <scope>NUCLEOTIDE SEQUENCE [LARGE SCALE GENOMIC DNA]</scope>
    <source>
        <strain evidence="2">SpSt-6</strain>
    </source>
</reference>
<dbReference type="AlphaFoldDB" id="A0A7C4NRA8"/>
<dbReference type="SUPFAM" id="SSF81301">
    <property type="entry name" value="Nucleotidyltransferase"/>
    <property type="match status" value="1"/>
</dbReference>
<organism evidence="2">
    <name type="scientific">Thermodesulfobacterium geofontis</name>
    <dbReference type="NCBI Taxonomy" id="1295609"/>
    <lineage>
        <taxon>Bacteria</taxon>
        <taxon>Pseudomonadati</taxon>
        <taxon>Thermodesulfobacteriota</taxon>
        <taxon>Thermodesulfobacteria</taxon>
        <taxon>Thermodesulfobacteriales</taxon>
        <taxon>Thermodesulfobacteriaceae</taxon>
        <taxon>Thermodesulfobacterium</taxon>
    </lineage>
</organism>
<keyword evidence="2" id="KW-0808">Transferase</keyword>
<dbReference type="CDD" id="cd05403">
    <property type="entry name" value="NT_KNTase_like"/>
    <property type="match status" value="1"/>
</dbReference>
<comment type="caution">
    <text evidence="2">The sequence shown here is derived from an EMBL/GenBank/DDBJ whole genome shotgun (WGS) entry which is preliminary data.</text>
</comment>